<keyword evidence="3" id="KW-1185">Reference proteome</keyword>
<name>A0A2I2KL44_9ACTN</name>
<dbReference type="Proteomes" id="UP000234331">
    <property type="component" value="Unassembled WGS sequence"/>
</dbReference>
<evidence type="ECO:0000313" key="3">
    <source>
        <dbReference type="Proteomes" id="UP000234331"/>
    </source>
</evidence>
<protein>
    <submittedName>
        <fullName evidence="2">Uncharacterized protein</fullName>
    </submittedName>
</protein>
<evidence type="ECO:0000313" key="2">
    <source>
        <dbReference type="EMBL" id="SNQ46357.1"/>
    </source>
</evidence>
<reference evidence="2 3" key="1">
    <citation type="submission" date="2017-06" db="EMBL/GenBank/DDBJ databases">
        <authorList>
            <person name="Kim H.J."/>
            <person name="Triplett B.A."/>
        </authorList>
    </citation>
    <scope>NUCLEOTIDE SEQUENCE [LARGE SCALE GENOMIC DNA]</scope>
    <source>
        <strain evidence="2">FRACA_ARgP5</strain>
    </source>
</reference>
<dbReference type="AlphaFoldDB" id="A0A2I2KL44"/>
<evidence type="ECO:0000256" key="1">
    <source>
        <dbReference type="SAM" id="MobiDB-lite"/>
    </source>
</evidence>
<proteinExistence type="predicted"/>
<gene>
    <name evidence="2" type="ORF">FRACA_1370016</name>
</gene>
<sequence>MGTLPPVSSLFATVLGVNPVEHLLAADGRRRRSIGPCSPAATSSRTCWPGRSITG</sequence>
<feature type="region of interest" description="Disordered" evidence="1">
    <location>
        <begin position="34"/>
        <end position="55"/>
    </location>
</feature>
<organism evidence="2 3">
    <name type="scientific">Frankia canadensis</name>
    <dbReference type="NCBI Taxonomy" id="1836972"/>
    <lineage>
        <taxon>Bacteria</taxon>
        <taxon>Bacillati</taxon>
        <taxon>Actinomycetota</taxon>
        <taxon>Actinomycetes</taxon>
        <taxon>Frankiales</taxon>
        <taxon>Frankiaceae</taxon>
        <taxon>Frankia</taxon>
    </lineage>
</organism>
<dbReference type="EMBL" id="FZMO01000043">
    <property type="protein sequence ID" value="SNQ46357.1"/>
    <property type="molecule type" value="Genomic_DNA"/>
</dbReference>
<accession>A0A2I2KL44</accession>